<dbReference type="OrthoDB" id="4779719at2759"/>
<gene>
    <name evidence="2" type="ORF">FHL15_000222</name>
</gene>
<evidence type="ECO:0000313" key="3">
    <source>
        <dbReference type="Proteomes" id="UP000319160"/>
    </source>
</evidence>
<protein>
    <submittedName>
        <fullName evidence="2">Uncharacterized protein</fullName>
    </submittedName>
</protein>
<proteinExistence type="predicted"/>
<feature type="compositionally biased region" description="Polar residues" evidence="1">
    <location>
        <begin position="135"/>
        <end position="148"/>
    </location>
</feature>
<name>A0A553IFB1_9PEZI</name>
<dbReference type="Proteomes" id="UP000319160">
    <property type="component" value="Unassembled WGS sequence"/>
</dbReference>
<comment type="caution">
    <text evidence="2">The sequence shown here is derived from an EMBL/GenBank/DDBJ whole genome shotgun (WGS) entry which is preliminary data.</text>
</comment>
<dbReference type="AlphaFoldDB" id="A0A553IFB1"/>
<keyword evidence="3" id="KW-1185">Reference proteome</keyword>
<dbReference type="EMBL" id="VFLP01000001">
    <property type="protein sequence ID" value="TRX98880.1"/>
    <property type="molecule type" value="Genomic_DNA"/>
</dbReference>
<sequence length="148" mass="16006">MTSRHSPQASTHRADTTSKPSRISLISWLAVGGTGPPPTPASFCLMASERKAAYRREKAYKEAQKAASADFEQKWLATGLAGGKRQKAPDRRELMRVYGPKVNARKRTGEGENQYHDRDVPTHNHDSGGSCAGNEGSNHGNDVGNNGC</sequence>
<feature type="region of interest" description="Disordered" evidence="1">
    <location>
        <begin position="1"/>
        <end position="21"/>
    </location>
</feature>
<evidence type="ECO:0000313" key="2">
    <source>
        <dbReference type="EMBL" id="TRX98880.1"/>
    </source>
</evidence>
<accession>A0A553IFB1</accession>
<feature type="compositionally biased region" description="Basic and acidic residues" evidence="1">
    <location>
        <begin position="107"/>
        <end position="126"/>
    </location>
</feature>
<evidence type="ECO:0000256" key="1">
    <source>
        <dbReference type="SAM" id="MobiDB-lite"/>
    </source>
</evidence>
<reference evidence="3" key="1">
    <citation type="submission" date="2019-06" db="EMBL/GenBank/DDBJ databases">
        <title>Draft genome sequence of the griseofulvin-producing fungus Xylaria cubensis strain G536.</title>
        <authorList>
            <person name="Mead M.E."/>
            <person name="Raja H.A."/>
            <person name="Steenwyk J.L."/>
            <person name="Knowles S.L."/>
            <person name="Oberlies N.H."/>
            <person name="Rokas A."/>
        </authorList>
    </citation>
    <scope>NUCLEOTIDE SEQUENCE [LARGE SCALE GENOMIC DNA]</scope>
    <source>
        <strain evidence="3">G536</strain>
    </source>
</reference>
<organism evidence="2 3">
    <name type="scientific">Xylaria flabelliformis</name>
    <dbReference type="NCBI Taxonomy" id="2512241"/>
    <lineage>
        <taxon>Eukaryota</taxon>
        <taxon>Fungi</taxon>
        <taxon>Dikarya</taxon>
        <taxon>Ascomycota</taxon>
        <taxon>Pezizomycotina</taxon>
        <taxon>Sordariomycetes</taxon>
        <taxon>Xylariomycetidae</taxon>
        <taxon>Xylariales</taxon>
        <taxon>Xylariaceae</taxon>
        <taxon>Xylaria</taxon>
    </lineage>
</organism>
<feature type="region of interest" description="Disordered" evidence="1">
    <location>
        <begin position="81"/>
        <end position="148"/>
    </location>
</feature>